<organism evidence="5 6">
    <name type="scientific">Tamaricihabitans halophyticus</name>
    <dbReference type="NCBI Taxonomy" id="1262583"/>
    <lineage>
        <taxon>Bacteria</taxon>
        <taxon>Bacillati</taxon>
        <taxon>Actinomycetota</taxon>
        <taxon>Actinomycetes</taxon>
        <taxon>Pseudonocardiales</taxon>
        <taxon>Pseudonocardiaceae</taxon>
        <taxon>Tamaricihabitans</taxon>
    </lineage>
</organism>
<dbReference type="EMBL" id="SLXQ01000001">
    <property type="protein sequence ID" value="TCP56825.1"/>
    <property type="molecule type" value="Genomic_DNA"/>
</dbReference>
<keyword evidence="6" id="KW-1185">Reference proteome</keyword>
<dbReference type="Pfam" id="PF14011">
    <property type="entry name" value="ESX-1_EspG"/>
    <property type="match status" value="1"/>
</dbReference>
<sequence length="200" mass="21338">MTSVFSLAKAAAEPVLSLGVPPTLDIPEQQAPESHIQVSLRAAMPGTQPVYARAVAGQQHADVLVPGQRAAYRGGRADMMTAMLGLLPERAPGTADFTMIHADRRGEMPAGEYAAELATVWETIERPRIGTAMIGLSVSGRAAFDHERPSLLVLDNDDGRYVLGLLANQHGGTTLLHHPANNEVIATWVTNAIGDYEARP</sequence>
<reference evidence="5 6" key="1">
    <citation type="submission" date="2019-03" db="EMBL/GenBank/DDBJ databases">
        <title>Genomic Encyclopedia of Type Strains, Phase IV (KMG-IV): sequencing the most valuable type-strain genomes for metagenomic binning, comparative biology and taxonomic classification.</title>
        <authorList>
            <person name="Goeker M."/>
        </authorList>
    </citation>
    <scope>NUCLEOTIDE SEQUENCE [LARGE SCALE GENOMIC DNA]</scope>
    <source>
        <strain evidence="5 6">DSM 45765</strain>
    </source>
</reference>
<keyword evidence="4" id="KW-0143">Chaperone</keyword>
<name>A0A4R2RBM9_9PSEU</name>
<comment type="caution">
    <text evidence="5">The sequence shown here is derived from an EMBL/GenBank/DDBJ whole genome shotgun (WGS) entry which is preliminary data.</text>
</comment>
<proteinExistence type="inferred from homology"/>
<dbReference type="RefSeq" id="WP_132875379.1">
    <property type="nucleotide sequence ID" value="NZ_SLXQ01000001.1"/>
</dbReference>
<evidence type="ECO:0000256" key="4">
    <source>
        <dbReference type="ARBA" id="ARBA00023186"/>
    </source>
</evidence>
<protein>
    <submittedName>
        <fullName evidence="5">ESAT-6 protein secretion system EspG family protein</fullName>
    </submittedName>
</protein>
<evidence type="ECO:0000256" key="1">
    <source>
        <dbReference type="ARBA" id="ARBA00004496"/>
    </source>
</evidence>
<accession>A0A4R2RBM9</accession>
<dbReference type="OrthoDB" id="3632905at2"/>
<evidence type="ECO:0000313" key="6">
    <source>
        <dbReference type="Proteomes" id="UP000294911"/>
    </source>
</evidence>
<evidence type="ECO:0000256" key="3">
    <source>
        <dbReference type="ARBA" id="ARBA00022490"/>
    </source>
</evidence>
<dbReference type="InterPro" id="IPR025734">
    <property type="entry name" value="EspG"/>
</dbReference>
<comment type="subcellular location">
    <subcellularLocation>
        <location evidence="1">Cytoplasm</location>
    </subcellularLocation>
</comment>
<evidence type="ECO:0000256" key="2">
    <source>
        <dbReference type="ARBA" id="ARBA00006411"/>
    </source>
</evidence>
<comment type="similarity">
    <text evidence="2">Belongs to the EspG family.</text>
</comment>
<evidence type="ECO:0000313" key="5">
    <source>
        <dbReference type="EMBL" id="TCP56825.1"/>
    </source>
</evidence>
<dbReference type="Proteomes" id="UP000294911">
    <property type="component" value="Unassembled WGS sequence"/>
</dbReference>
<keyword evidence="3" id="KW-0963">Cytoplasm</keyword>
<dbReference type="AlphaFoldDB" id="A0A4R2RBM9"/>
<gene>
    <name evidence="5" type="ORF">EV191_101772</name>
</gene>